<dbReference type="EMBL" id="JBHLTC010000018">
    <property type="protein sequence ID" value="MFC0625445.1"/>
    <property type="molecule type" value="Genomic_DNA"/>
</dbReference>
<organism evidence="2 3">
    <name type="scientific">Kribbella deserti</name>
    <dbReference type="NCBI Taxonomy" id="1926257"/>
    <lineage>
        <taxon>Bacteria</taxon>
        <taxon>Bacillati</taxon>
        <taxon>Actinomycetota</taxon>
        <taxon>Actinomycetes</taxon>
        <taxon>Propionibacteriales</taxon>
        <taxon>Kribbellaceae</taxon>
        <taxon>Kribbella</taxon>
    </lineage>
</organism>
<dbReference type="RefSeq" id="WP_380047867.1">
    <property type="nucleotide sequence ID" value="NZ_JBHLTC010000018.1"/>
</dbReference>
<protein>
    <submittedName>
        <fullName evidence="2">Uncharacterized protein</fullName>
    </submittedName>
</protein>
<feature type="transmembrane region" description="Helical" evidence="1">
    <location>
        <begin position="90"/>
        <end position="108"/>
    </location>
</feature>
<feature type="transmembrane region" description="Helical" evidence="1">
    <location>
        <begin position="66"/>
        <end position="84"/>
    </location>
</feature>
<keyword evidence="1" id="KW-1133">Transmembrane helix</keyword>
<proteinExistence type="predicted"/>
<sequence>MLRALWSVPSAIAAWFVLGFTPSYLSAGNPGALVPSATSSVDVLIIGGFTGGVAVGLLVGRVRASLGLGLLLASAAWWFSDHSFIEARGLWIVLSVASLAGSLAGALGSRRSVPAAFALTLPLASYIVLPGEPLAQWRWLWELNGLLIAIGLAVLFHVAIWRTGWRAAYYWLPITAAYVASFAFIEACARVAGDLGKGLSADLVADGASDAFFLAFGPFLLAYWPWLAAAFFLAIPMTAMKVRALPPPSALPADSALDGRGNDAFIPGDLDWIDREEPVRRLLPRRP</sequence>
<accession>A0ABV6QLD6</accession>
<dbReference type="Proteomes" id="UP001589890">
    <property type="component" value="Unassembled WGS sequence"/>
</dbReference>
<feature type="transmembrane region" description="Helical" evidence="1">
    <location>
        <begin position="115"/>
        <end position="131"/>
    </location>
</feature>
<feature type="transmembrane region" description="Helical" evidence="1">
    <location>
        <begin position="43"/>
        <end position="59"/>
    </location>
</feature>
<keyword evidence="1" id="KW-0472">Membrane</keyword>
<keyword evidence="3" id="KW-1185">Reference proteome</keyword>
<feature type="transmembrane region" description="Helical" evidence="1">
    <location>
        <begin position="143"/>
        <end position="161"/>
    </location>
</feature>
<keyword evidence="1" id="KW-0812">Transmembrane</keyword>
<name>A0ABV6QLD6_9ACTN</name>
<evidence type="ECO:0000313" key="3">
    <source>
        <dbReference type="Proteomes" id="UP001589890"/>
    </source>
</evidence>
<reference evidence="2 3" key="1">
    <citation type="submission" date="2024-09" db="EMBL/GenBank/DDBJ databases">
        <authorList>
            <person name="Sun Q."/>
            <person name="Mori K."/>
        </authorList>
    </citation>
    <scope>NUCLEOTIDE SEQUENCE [LARGE SCALE GENOMIC DNA]</scope>
    <source>
        <strain evidence="2 3">CGMCC 1.15906</strain>
    </source>
</reference>
<evidence type="ECO:0000256" key="1">
    <source>
        <dbReference type="SAM" id="Phobius"/>
    </source>
</evidence>
<feature type="transmembrane region" description="Helical" evidence="1">
    <location>
        <begin position="212"/>
        <end position="235"/>
    </location>
</feature>
<comment type="caution">
    <text evidence="2">The sequence shown here is derived from an EMBL/GenBank/DDBJ whole genome shotgun (WGS) entry which is preliminary data.</text>
</comment>
<feature type="transmembrane region" description="Helical" evidence="1">
    <location>
        <begin position="168"/>
        <end position="192"/>
    </location>
</feature>
<evidence type="ECO:0000313" key="2">
    <source>
        <dbReference type="EMBL" id="MFC0625445.1"/>
    </source>
</evidence>
<gene>
    <name evidence="2" type="ORF">ACFFGN_15295</name>
</gene>